<proteinExistence type="predicted"/>
<dbReference type="Proteomes" id="UP000298030">
    <property type="component" value="Unassembled WGS sequence"/>
</dbReference>
<dbReference type="STRING" id="71717.A0A4Y7SPX0"/>
<dbReference type="EMBL" id="QPFP01000072">
    <property type="protein sequence ID" value="TEB23923.1"/>
    <property type="molecule type" value="Genomic_DNA"/>
</dbReference>
<reference evidence="2 3" key="1">
    <citation type="journal article" date="2019" name="Nat. Ecol. Evol.">
        <title>Megaphylogeny resolves global patterns of mushroom evolution.</title>
        <authorList>
            <person name="Varga T."/>
            <person name="Krizsan K."/>
            <person name="Foldi C."/>
            <person name="Dima B."/>
            <person name="Sanchez-Garcia M."/>
            <person name="Sanchez-Ramirez S."/>
            <person name="Szollosi G.J."/>
            <person name="Szarkandi J.G."/>
            <person name="Papp V."/>
            <person name="Albert L."/>
            <person name="Andreopoulos W."/>
            <person name="Angelini C."/>
            <person name="Antonin V."/>
            <person name="Barry K.W."/>
            <person name="Bougher N.L."/>
            <person name="Buchanan P."/>
            <person name="Buyck B."/>
            <person name="Bense V."/>
            <person name="Catcheside P."/>
            <person name="Chovatia M."/>
            <person name="Cooper J."/>
            <person name="Damon W."/>
            <person name="Desjardin D."/>
            <person name="Finy P."/>
            <person name="Geml J."/>
            <person name="Haridas S."/>
            <person name="Hughes K."/>
            <person name="Justo A."/>
            <person name="Karasinski D."/>
            <person name="Kautmanova I."/>
            <person name="Kiss B."/>
            <person name="Kocsube S."/>
            <person name="Kotiranta H."/>
            <person name="LaButti K.M."/>
            <person name="Lechner B.E."/>
            <person name="Liimatainen K."/>
            <person name="Lipzen A."/>
            <person name="Lukacs Z."/>
            <person name="Mihaltcheva S."/>
            <person name="Morgado L.N."/>
            <person name="Niskanen T."/>
            <person name="Noordeloos M.E."/>
            <person name="Ohm R.A."/>
            <person name="Ortiz-Santana B."/>
            <person name="Ovrebo C."/>
            <person name="Racz N."/>
            <person name="Riley R."/>
            <person name="Savchenko A."/>
            <person name="Shiryaev A."/>
            <person name="Soop K."/>
            <person name="Spirin V."/>
            <person name="Szebenyi C."/>
            <person name="Tomsovsky M."/>
            <person name="Tulloss R.E."/>
            <person name="Uehling J."/>
            <person name="Grigoriev I.V."/>
            <person name="Vagvolgyi C."/>
            <person name="Papp T."/>
            <person name="Martin F.M."/>
            <person name="Miettinen O."/>
            <person name="Hibbett D.S."/>
            <person name="Nagy L.G."/>
        </authorList>
    </citation>
    <scope>NUCLEOTIDE SEQUENCE [LARGE SCALE GENOMIC DNA]</scope>
    <source>
        <strain evidence="2 3">FP101781</strain>
    </source>
</reference>
<feature type="compositionally biased region" description="Basic and acidic residues" evidence="1">
    <location>
        <begin position="221"/>
        <end position="264"/>
    </location>
</feature>
<evidence type="ECO:0000313" key="2">
    <source>
        <dbReference type="EMBL" id="TEB23923.1"/>
    </source>
</evidence>
<organism evidence="2 3">
    <name type="scientific">Coprinellus micaceus</name>
    <name type="common">Glistening ink-cap mushroom</name>
    <name type="synonym">Coprinus micaceus</name>
    <dbReference type="NCBI Taxonomy" id="71717"/>
    <lineage>
        <taxon>Eukaryota</taxon>
        <taxon>Fungi</taxon>
        <taxon>Dikarya</taxon>
        <taxon>Basidiomycota</taxon>
        <taxon>Agaricomycotina</taxon>
        <taxon>Agaricomycetes</taxon>
        <taxon>Agaricomycetidae</taxon>
        <taxon>Agaricales</taxon>
        <taxon>Agaricineae</taxon>
        <taxon>Psathyrellaceae</taxon>
        <taxon>Coprinellus</taxon>
    </lineage>
</organism>
<dbReference type="OrthoDB" id="2690066at2759"/>
<feature type="compositionally biased region" description="Basic and acidic residues" evidence="1">
    <location>
        <begin position="348"/>
        <end position="359"/>
    </location>
</feature>
<feature type="region of interest" description="Disordered" evidence="1">
    <location>
        <begin position="795"/>
        <end position="841"/>
    </location>
</feature>
<feature type="compositionally biased region" description="Pro residues" evidence="1">
    <location>
        <begin position="755"/>
        <end position="774"/>
    </location>
</feature>
<evidence type="ECO:0000313" key="3">
    <source>
        <dbReference type="Proteomes" id="UP000298030"/>
    </source>
</evidence>
<sequence>MEASRHTGFSAAPPPSSFNFKQSGVGVGAGHARPRPRPNKVGASGPRDSSAVRASVFEVAMDLGITSNNLVAEWMFSNTLQEEDEEAAQTPELTHRTSVIASDDLNSSTSTFSSPRIPLTPPITTTSPPNAYGVLPTNGNAIPPWNASKPGDIDIKYIPHDSKAVAFPGFGGMPMPSRPTTPGGSSKKLMKMKRFGGADGDDSDGGGYLSDGNAVKTRKQSTKEKKEEKARLKEEKREAKEAAKEEKKRIKGLAAEEAKEEKEDRKRKKSFGPLSGKNKKSVADDTGYETDSLAGSTSRSPFKSKKKSKSKSTSPSRDPHDYDTDAGYASASSKKSKSRFFGLGSKSSKGDMRDPHGKEIVPPMPDPPMLPMLPPIASKFATSLGMLSPTDDEASHDDGIGGVDGNQALAASTSANFKPPVPIPPLTYPTSDGGSQAPMLASPPKHEPLSFDLSSTSATSSSSSYTPATTASSSTPTATTAPHSATALQDRSSLSSAETHTTTSSMSSNSRRRGYQFSPPPSSRGESMVSHTTAPSVSTINSTTASSMAPSLGHKASITTLNSTHALMPPSISLPLSRSASPSFGPASPVSPQPGPTAPLQISKHPKLPSLETGNVSVSRGPSPMPHSPPAPGSPYVTVTPSESDAARATGMSPLPMGAEHRLRPPRSPMPPSPVTPSAPPTPTVRVMSPPLTPHPHDPMSLNGRSTSPMPRPISGRISPNPLSRRRVSPLNLEQDVGRDSAMLPGPNVLAYYDIPPPSPPPVGPLPSVPPPPSISMGAASQLRNKVMERQRQVPDLNSLGAGVQRGKQSPFPTRPVVSPPPKQMFAGMYGSKKSGGGQEKRVRIISKPLDAFSSAGWEDDEEYTQQEYEYRGSQGYGEEAYYGADQRHSGLAYDDAPRQSSGYANDQHRGGYPADVGEEEMQEVLDRFADASVYGSSEGHGRSGSSAGHGEDRGAVARGGSFEALRSQAGPSTKQYNPTHSHSDSHVLPSSFSQLSSHNQPSTTRANRDSFAPSEYYSRDTVYRDSEYLDDRSIYSRVSILDPDQSEEARDRFVKRVEAMMKARGEEPEVVPPVPKLPEGLDNDSSTWNRF</sequence>
<comment type="caution">
    <text evidence="2">The sequence shown here is derived from an EMBL/GenBank/DDBJ whole genome shotgun (WGS) entry which is preliminary data.</text>
</comment>
<gene>
    <name evidence="2" type="ORF">FA13DRAFT_1395733</name>
</gene>
<dbReference type="AlphaFoldDB" id="A0A4Y7SPX0"/>
<feature type="compositionally biased region" description="Low complexity" evidence="1">
    <location>
        <begin position="329"/>
        <end position="347"/>
    </location>
</feature>
<accession>A0A4Y7SPX0</accession>
<feature type="compositionally biased region" description="Pro residues" evidence="1">
    <location>
        <begin position="666"/>
        <end position="683"/>
    </location>
</feature>
<feature type="compositionally biased region" description="Pro residues" evidence="1">
    <location>
        <begin position="362"/>
        <end position="374"/>
    </location>
</feature>
<protein>
    <submittedName>
        <fullName evidence="2">Uncharacterized protein</fullName>
    </submittedName>
</protein>
<feature type="region of interest" description="Disordered" evidence="1">
    <location>
        <begin position="169"/>
        <end position="551"/>
    </location>
</feature>
<evidence type="ECO:0000256" key="1">
    <source>
        <dbReference type="SAM" id="MobiDB-lite"/>
    </source>
</evidence>
<feature type="region of interest" description="Disordered" evidence="1">
    <location>
        <begin position="572"/>
        <end position="727"/>
    </location>
</feature>
<feature type="compositionally biased region" description="Polar residues" evidence="1">
    <location>
        <begin position="970"/>
        <end position="981"/>
    </location>
</feature>
<feature type="compositionally biased region" description="Pro residues" evidence="1">
    <location>
        <begin position="623"/>
        <end position="633"/>
    </location>
</feature>
<feature type="compositionally biased region" description="Low complexity" evidence="1">
    <location>
        <begin position="454"/>
        <end position="509"/>
    </location>
</feature>
<name>A0A4Y7SPX0_COPMI</name>
<feature type="compositionally biased region" description="Polar residues" evidence="1">
    <location>
        <begin position="529"/>
        <end position="549"/>
    </location>
</feature>
<feature type="region of interest" description="Disordered" evidence="1">
    <location>
        <begin position="753"/>
        <end position="778"/>
    </location>
</feature>
<feature type="region of interest" description="Disordered" evidence="1">
    <location>
        <begin position="880"/>
        <end position="1018"/>
    </location>
</feature>
<feature type="compositionally biased region" description="Polar residues" evidence="1">
    <location>
        <begin position="989"/>
        <end position="1006"/>
    </location>
</feature>
<feature type="region of interest" description="Disordered" evidence="1">
    <location>
        <begin position="1"/>
        <end position="49"/>
    </location>
</feature>
<feature type="region of interest" description="Disordered" evidence="1">
    <location>
        <begin position="1065"/>
        <end position="1092"/>
    </location>
</feature>
<keyword evidence="3" id="KW-1185">Reference proteome</keyword>